<feature type="region of interest" description="Disordered" evidence="1">
    <location>
        <begin position="24"/>
        <end position="88"/>
    </location>
</feature>
<dbReference type="Proteomes" id="UP001108240">
    <property type="component" value="Unplaced"/>
</dbReference>
<organism evidence="2 3">
    <name type="scientific">Cyprinus carpio carpio</name>
    <dbReference type="NCBI Taxonomy" id="630221"/>
    <lineage>
        <taxon>Eukaryota</taxon>
        <taxon>Metazoa</taxon>
        <taxon>Chordata</taxon>
        <taxon>Craniata</taxon>
        <taxon>Vertebrata</taxon>
        <taxon>Euteleostomi</taxon>
        <taxon>Actinopterygii</taxon>
        <taxon>Neopterygii</taxon>
        <taxon>Teleostei</taxon>
        <taxon>Ostariophysi</taxon>
        <taxon>Cypriniformes</taxon>
        <taxon>Cyprinidae</taxon>
        <taxon>Cyprininae</taxon>
        <taxon>Cyprinus</taxon>
    </lineage>
</organism>
<sequence>MITSVPWSVMWFISFGRRRKQYRPVPVRKGKAESSEKQADTRPLNRGSGCPHKSVWLSDTSRKAKQVDSHVPSLKRKKLESEEQSGSDGDAQMFIQYEMDIDRKPVSLLDVPDDTTNKVREDTMVGEERASHFSSHSLQVGKRKIKVKTMNSCTEKTGNAFIVELRRCLSHENLKIIMEALQWYKTTDDLSNFLVNVVEPLVRDTHGLLRGAEISSYPYYFPRVLSLLNMIGWATVPLSRYHGYHPCCYRSCPHARTHKRGRGTQARKKVTKNRAK</sequence>
<dbReference type="GeneTree" id="ENSGT00940000179424"/>
<reference evidence="2" key="1">
    <citation type="submission" date="2025-08" db="UniProtKB">
        <authorList>
            <consortium name="Ensembl"/>
        </authorList>
    </citation>
    <scope>IDENTIFICATION</scope>
</reference>
<proteinExistence type="predicted"/>
<feature type="region of interest" description="Disordered" evidence="1">
    <location>
        <begin position="256"/>
        <end position="276"/>
    </location>
</feature>
<evidence type="ECO:0000256" key="1">
    <source>
        <dbReference type="SAM" id="MobiDB-lite"/>
    </source>
</evidence>
<reference evidence="2" key="2">
    <citation type="submission" date="2025-09" db="UniProtKB">
        <authorList>
            <consortium name="Ensembl"/>
        </authorList>
    </citation>
    <scope>IDENTIFICATION</scope>
</reference>
<evidence type="ECO:0000313" key="3">
    <source>
        <dbReference type="Proteomes" id="UP001108240"/>
    </source>
</evidence>
<protein>
    <submittedName>
        <fullName evidence="2">Uncharacterized protein</fullName>
    </submittedName>
</protein>
<accession>A0A9J7Y406</accession>
<name>A0A9J7Y406_CYPCA</name>
<keyword evidence="3" id="KW-1185">Reference proteome</keyword>
<dbReference type="Ensembl" id="ENSCCRT00000198233.1">
    <property type="protein sequence ID" value="ENSCCRP00000114907.1"/>
    <property type="gene ID" value="ENSCCRG00000080307.1"/>
</dbReference>
<dbReference type="AlphaFoldDB" id="A0A9J7Y406"/>
<feature type="compositionally biased region" description="Basic and acidic residues" evidence="1">
    <location>
        <begin position="30"/>
        <end position="40"/>
    </location>
</feature>
<evidence type="ECO:0000313" key="2">
    <source>
        <dbReference type="Ensembl" id="ENSCCRP00000114907.1"/>
    </source>
</evidence>